<evidence type="ECO:0000313" key="2">
    <source>
        <dbReference type="Proteomes" id="UP000218287"/>
    </source>
</evidence>
<sequence length="71" mass="7818">MTLLTEGEYQTQNYLNAADLPQQIETLAFDLISIPPAPIIKNLRFRGAAWQVGDMIVPAGLHFCGRASSNE</sequence>
<protein>
    <submittedName>
        <fullName evidence="1">Uncharacterized protein</fullName>
    </submittedName>
</protein>
<dbReference type="EMBL" id="AP018174">
    <property type="protein sequence ID" value="BAY17196.1"/>
    <property type="molecule type" value="Genomic_DNA"/>
</dbReference>
<dbReference type="AlphaFoldDB" id="A0A1Z4GIN2"/>
<dbReference type="InterPro" id="IPR017576">
    <property type="entry name" value="CRISPR-assoc_prot_Csc1"/>
</dbReference>
<evidence type="ECO:0000313" key="1">
    <source>
        <dbReference type="EMBL" id="BAY17196.1"/>
    </source>
</evidence>
<proteinExistence type="predicted"/>
<reference evidence="1 2" key="1">
    <citation type="submission" date="2017-06" db="EMBL/GenBank/DDBJ databases">
        <title>Genome sequencing of cyanobaciteial culture collection at National Institute for Environmental Studies (NIES).</title>
        <authorList>
            <person name="Hirose Y."/>
            <person name="Shimura Y."/>
            <person name="Fujisawa T."/>
            <person name="Nakamura Y."/>
            <person name="Kawachi M."/>
        </authorList>
    </citation>
    <scope>NUCLEOTIDE SEQUENCE [LARGE SCALE GENOMIC DNA]</scope>
    <source>
        <strain evidence="1 2">NIES-21</strain>
    </source>
</reference>
<dbReference type="NCBIfam" id="TIGR03159">
    <property type="entry name" value="cas_Csc1"/>
    <property type="match status" value="1"/>
</dbReference>
<name>A0A1Z4GIN2_9CYAN</name>
<dbReference type="Pfam" id="PF26241">
    <property type="entry name" value="Cas_Csc1"/>
    <property type="match status" value="1"/>
</dbReference>
<keyword evidence="2" id="KW-1185">Reference proteome</keyword>
<accession>A0A1Z4GIN2</accession>
<gene>
    <name evidence="1" type="ORF">NIES21_30310</name>
</gene>
<organism evidence="1 2">
    <name type="scientific">Anabaenopsis circularis NIES-21</name>
    <dbReference type="NCBI Taxonomy" id="1085406"/>
    <lineage>
        <taxon>Bacteria</taxon>
        <taxon>Bacillati</taxon>
        <taxon>Cyanobacteriota</taxon>
        <taxon>Cyanophyceae</taxon>
        <taxon>Nostocales</taxon>
        <taxon>Nodulariaceae</taxon>
        <taxon>Anabaenopsis</taxon>
    </lineage>
</organism>
<dbReference type="Proteomes" id="UP000218287">
    <property type="component" value="Chromosome"/>
</dbReference>